<dbReference type="PANTHER" id="PTHR30204:SF58">
    <property type="entry name" value="HTH-TYPE TRANSCRIPTIONAL REGULATOR YFMP"/>
    <property type="match status" value="1"/>
</dbReference>
<keyword evidence="1" id="KW-0238">DNA-binding</keyword>
<accession>A0AA35WUY1</accession>
<reference evidence="3" key="1">
    <citation type="submission" date="2023-03" db="EMBL/GenBank/DDBJ databases">
        <authorList>
            <person name="Steffen K."/>
            <person name="Cardenas P."/>
        </authorList>
    </citation>
    <scope>NUCLEOTIDE SEQUENCE</scope>
</reference>
<gene>
    <name evidence="3" type="ORF">GBAR_LOCUS19538</name>
</gene>
<keyword evidence="4" id="KW-1185">Reference proteome</keyword>
<dbReference type="SMART" id="SM00422">
    <property type="entry name" value="HTH_MERR"/>
    <property type="match status" value="1"/>
</dbReference>
<proteinExistence type="predicted"/>
<dbReference type="PROSITE" id="PS50937">
    <property type="entry name" value="HTH_MERR_2"/>
    <property type="match status" value="1"/>
</dbReference>
<organism evidence="3 4">
    <name type="scientific">Geodia barretti</name>
    <name type="common">Barrett's horny sponge</name>
    <dbReference type="NCBI Taxonomy" id="519541"/>
    <lineage>
        <taxon>Eukaryota</taxon>
        <taxon>Metazoa</taxon>
        <taxon>Porifera</taxon>
        <taxon>Demospongiae</taxon>
        <taxon>Heteroscleromorpha</taxon>
        <taxon>Tetractinellida</taxon>
        <taxon>Astrophorina</taxon>
        <taxon>Geodiidae</taxon>
        <taxon>Geodia</taxon>
    </lineage>
</organism>
<dbReference type="GO" id="GO:0003677">
    <property type="term" value="F:DNA binding"/>
    <property type="evidence" value="ECO:0007669"/>
    <property type="project" value="UniProtKB-KW"/>
</dbReference>
<dbReference type="EMBL" id="CASHTH010002752">
    <property type="protein sequence ID" value="CAI8034763.1"/>
    <property type="molecule type" value="Genomic_DNA"/>
</dbReference>
<evidence type="ECO:0000313" key="4">
    <source>
        <dbReference type="Proteomes" id="UP001174909"/>
    </source>
</evidence>
<protein>
    <submittedName>
        <fullName evidence="3">Heat shock protein HspR</fullName>
    </submittedName>
</protein>
<name>A0AA35WUY1_GEOBA</name>
<keyword evidence="3" id="KW-0346">Stress response</keyword>
<dbReference type="PANTHER" id="PTHR30204">
    <property type="entry name" value="REDOX-CYCLING DRUG-SENSING TRANSCRIPTIONAL ACTIVATOR SOXR"/>
    <property type="match status" value="1"/>
</dbReference>
<evidence type="ECO:0000256" key="1">
    <source>
        <dbReference type="ARBA" id="ARBA00023125"/>
    </source>
</evidence>
<dbReference type="Gene3D" id="1.10.1660.10">
    <property type="match status" value="1"/>
</dbReference>
<dbReference type="Proteomes" id="UP001174909">
    <property type="component" value="Unassembled WGS sequence"/>
</dbReference>
<evidence type="ECO:0000259" key="2">
    <source>
        <dbReference type="PROSITE" id="PS50937"/>
    </source>
</evidence>
<feature type="domain" description="HTH merR-type" evidence="2">
    <location>
        <begin position="1"/>
        <end position="61"/>
    </location>
</feature>
<sequence>MFNVHPQTLRLYEREGLLHPERSAGNTRLYSRRDIDHLSTILNLTREMGVNLAGVTIIMDLLRKLRAAQEETRALLAMREAPGNSHNPAST</sequence>
<comment type="caution">
    <text evidence="3">The sequence shown here is derived from an EMBL/GenBank/DDBJ whole genome shotgun (WGS) entry which is preliminary data.</text>
</comment>
<dbReference type="AlphaFoldDB" id="A0AA35WUY1"/>
<evidence type="ECO:0000313" key="3">
    <source>
        <dbReference type="EMBL" id="CAI8034763.1"/>
    </source>
</evidence>
<dbReference type="InterPro" id="IPR047057">
    <property type="entry name" value="MerR_fam"/>
</dbReference>
<dbReference type="SUPFAM" id="SSF46955">
    <property type="entry name" value="Putative DNA-binding domain"/>
    <property type="match status" value="1"/>
</dbReference>
<dbReference type="GO" id="GO:0003700">
    <property type="term" value="F:DNA-binding transcription factor activity"/>
    <property type="evidence" value="ECO:0007669"/>
    <property type="project" value="InterPro"/>
</dbReference>
<dbReference type="InterPro" id="IPR000551">
    <property type="entry name" value="MerR-type_HTH_dom"/>
</dbReference>
<dbReference type="InterPro" id="IPR009061">
    <property type="entry name" value="DNA-bd_dom_put_sf"/>
</dbReference>
<dbReference type="Pfam" id="PF13411">
    <property type="entry name" value="MerR_1"/>
    <property type="match status" value="1"/>
</dbReference>